<organism evidence="1">
    <name type="scientific">uncultured Caudovirales phage</name>
    <dbReference type="NCBI Taxonomy" id="2100421"/>
    <lineage>
        <taxon>Viruses</taxon>
        <taxon>Duplodnaviria</taxon>
        <taxon>Heunggongvirae</taxon>
        <taxon>Uroviricota</taxon>
        <taxon>Caudoviricetes</taxon>
        <taxon>Peduoviridae</taxon>
        <taxon>Maltschvirus</taxon>
        <taxon>Maltschvirus maltsch</taxon>
    </lineage>
</organism>
<accession>A0A6J5PD75</accession>
<proteinExistence type="predicted"/>
<name>A0A6J5PD75_9CAUD</name>
<gene>
    <name evidence="1" type="ORF">UFOVP901_5</name>
</gene>
<sequence>MSTAYGITALLLFLIHLSLRGVYRNSVTRCAIWALFWPLDVAICVREWIRQQGNDGGDINNSAMILKMRERK</sequence>
<protein>
    <submittedName>
        <fullName evidence="1">Uncharacterized protein</fullName>
    </submittedName>
</protein>
<reference evidence="1" key="1">
    <citation type="submission" date="2020-05" db="EMBL/GenBank/DDBJ databases">
        <authorList>
            <person name="Chiriac C."/>
            <person name="Salcher M."/>
            <person name="Ghai R."/>
            <person name="Kavagutti S V."/>
        </authorList>
    </citation>
    <scope>NUCLEOTIDE SEQUENCE</scope>
</reference>
<evidence type="ECO:0000313" key="1">
    <source>
        <dbReference type="EMBL" id="CAB4169809.1"/>
    </source>
</evidence>
<dbReference type="EMBL" id="LR796852">
    <property type="protein sequence ID" value="CAB4169809.1"/>
    <property type="molecule type" value="Genomic_DNA"/>
</dbReference>